<dbReference type="OMA" id="WVEFPHL"/>
<reference evidence="1 2" key="1">
    <citation type="journal article" date="2014" name="Nature">
        <title>The genome of the recently domesticated crop plant sugar beet (Beta vulgaris).</title>
        <authorList>
            <person name="Dohm J.C."/>
            <person name="Minoche A.E."/>
            <person name="Holtgrawe D."/>
            <person name="Capella-Gutierrez S."/>
            <person name="Zakrzewski F."/>
            <person name="Tafer H."/>
            <person name="Rupp O."/>
            <person name="Sorensen T.R."/>
            <person name="Stracke R."/>
            <person name="Reinhardt R."/>
            <person name="Goesmann A."/>
            <person name="Kraft T."/>
            <person name="Schulz B."/>
            <person name="Stadler P.F."/>
            <person name="Schmidt T."/>
            <person name="Gabaldon T."/>
            <person name="Lehrach H."/>
            <person name="Weisshaar B."/>
            <person name="Himmelbauer H."/>
        </authorList>
    </citation>
    <scope>NUCLEOTIDE SEQUENCE [LARGE SCALE GENOMIC DNA]</scope>
    <source>
        <tissue evidence="1">Taproot</tissue>
    </source>
</reference>
<dbReference type="AlphaFoldDB" id="A0A0J8DYK7"/>
<sequence length="323" mass="35809">MALACSQVPFSLSSKTSQSPLTISHSSLPLLPNFRFPTSTLASCCCGAASQMDNGQPRFKEFPYASPAIKNLMVDLISTVENSLDSMLLPCTLPQDIQYFHNQTDTAHASLFLRSGSPSSPIDFILGSWLHCELPTGGALNITSLSSYMNNSTDAPHLVIEFIQNTPTSLVFILDLPHRKDLILHPHYLKTFYEDSGLENQRQLLNKLSEVQPYVSPSLYIRSVFSPTAVVLRIDTSSSGGERLEEILRDDVSSAAKMVLEIWLNLCVLGEKQGIQDEEKAYLKTRDSMFKSKSIETDIGSTLPRMFGQETADRVLSVLREII</sequence>
<dbReference type="GO" id="GO:0051743">
    <property type="term" value="F:red chlorophyll catabolite reductase activity"/>
    <property type="evidence" value="ECO:0007669"/>
    <property type="project" value="EnsemblPlants"/>
</dbReference>
<dbReference type="KEGG" id="bvg:104883759"/>
<dbReference type="OrthoDB" id="26525at2759"/>
<proteinExistence type="predicted"/>
<dbReference type="GO" id="GO:0010363">
    <property type="term" value="P:regulation of plant-type hypersensitive response"/>
    <property type="evidence" value="ECO:0007669"/>
    <property type="project" value="EnsemblPlants"/>
</dbReference>
<dbReference type="EMBL" id="KQ090420">
    <property type="protein sequence ID" value="KMS95965.1"/>
    <property type="molecule type" value="Genomic_DNA"/>
</dbReference>
<dbReference type="Pfam" id="PF06405">
    <property type="entry name" value="RCC_reductase"/>
    <property type="match status" value="1"/>
</dbReference>
<protein>
    <recommendedName>
        <fullName evidence="3">Red chlorophyll catabolite reductase</fullName>
    </recommendedName>
</protein>
<accession>A0A0J8DYK7</accession>
<dbReference type="GO" id="GO:0005829">
    <property type="term" value="C:cytosol"/>
    <property type="evidence" value="ECO:0007669"/>
    <property type="project" value="EnsemblPlants"/>
</dbReference>
<dbReference type="PANTHER" id="PTHR34685">
    <property type="entry name" value="RED CHLOROPHYLL CATABOLITE REDUCTASE, CHLOROPLASTIC"/>
    <property type="match status" value="1"/>
</dbReference>
<dbReference type="Gene3D" id="3.40.1500.20">
    <property type="match status" value="1"/>
</dbReference>
<evidence type="ECO:0000313" key="1">
    <source>
        <dbReference type="EMBL" id="KMS95965.1"/>
    </source>
</evidence>
<dbReference type="GO" id="GO:0005739">
    <property type="term" value="C:mitochondrion"/>
    <property type="evidence" value="ECO:0007669"/>
    <property type="project" value="EnsemblPlants"/>
</dbReference>
<dbReference type="GO" id="GO:0015996">
    <property type="term" value="P:chlorophyll catabolic process"/>
    <property type="evidence" value="ECO:0007669"/>
    <property type="project" value="EnsemblPlants"/>
</dbReference>
<dbReference type="PANTHER" id="PTHR34685:SF2">
    <property type="entry name" value="RED CHLOROPHYLL CATABOLITE REDUCTASE, CHLOROPLASTIC"/>
    <property type="match status" value="1"/>
</dbReference>
<organism evidence="1 2">
    <name type="scientific">Beta vulgaris subsp. vulgaris</name>
    <name type="common">Beet</name>
    <dbReference type="NCBI Taxonomy" id="3555"/>
    <lineage>
        <taxon>Eukaryota</taxon>
        <taxon>Viridiplantae</taxon>
        <taxon>Streptophyta</taxon>
        <taxon>Embryophyta</taxon>
        <taxon>Tracheophyta</taxon>
        <taxon>Spermatophyta</taxon>
        <taxon>Magnoliopsida</taxon>
        <taxon>eudicotyledons</taxon>
        <taxon>Gunneridae</taxon>
        <taxon>Pentapetalae</taxon>
        <taxon>Caryophyllales</taxon>
        <taxon>Chenopodiaceae</taxon>
        <taxon>Betoideae</taxon>
        <taxon>Beta</taxon>
    </lineage>
</organism>
<gene>
    <name evidence="1" type="ORF">BVRB_003260</name>
</gene>
<evidence type="ECO:0000313" key="2">
    <source>
        <dbReference type="Proteomes" id="UP000035740"/>
    </source>
</evidence>
<dbReference type="GO" id="GO:0098542">
    <property type="term" value="P:defense response to other organism"/>
    <property type="evidence" value="ECO:0007669"/>
    <property type="project" value="EnsemblPlants"/>
</dbReference>
<dbReference type="Proteomes" id="UP000035740">
    <property type="component" value="Unassembled WGS sequence"/>
</dbReference>
<dbReference type="InterPro" id="IPR009439">
    <property type="entry name" value="RCC_reductase"/>
</dbReference>
<evidence type="ECO:0008006" key="3">
    <source>
        <dbReference type="Google" id="ProtNLM"/>
    </source>
</evidence>
<keyword evidence="2" id="KW-1185">Reference proteome</keyword>
<dbReference type="Gramene" id="KMS95965">
    <property type="protein sequence ID" value="KMS95965"/>
    <property type="gene ID" value="BVRB_003260"/>
</dbReference>
<dbReference type="GO" id="GO:0009507">
    <property type="term" value="C:chloroplast"/>
    <property type="evidence" value="ECO:0007669"/>
    <property type="project" value="EnsemblPlants"/>
</dbReference>
<dbReference type="eggNOG" id="ENOG502QSTY">
    <property type="taxonomic scope" value="Eukaryota"/>
</dbReference>
<name>A0A0J8DYK7_BETVV</name>